<protein>
    <recommendedName>
        <fullName evidence="5">Immunoglobulin domain-containing protein</fullName>
    </recommendedName>
</protein>
<dbReference type="PANTHER" id="PTHR11860:SF118">
    <property type="entry name" value="CMRF35-LIKE MOLECULE 3-RELATED"/>
    <property type="match status" value="1"/>
</dbReference>
<dbReference type="Proteomes" id="UP000261360">
    <property type="component" value="Unplaced"/>
</dbReference>
<name>A0A3B4XVT6_SERLL</name>
<evidence type="ECO:0000256" key="4">
    <source>
        <dbReference type="SAM" id="SignalP"/>
    </source>
</evidence>
<proteinExistence type="predicted"/>
<dbReference type="InterPro" id="IPR003599">
    <property type="entry name" value="Ig_sub"/>
</dbReference>
<keyword evidence="7" id="KW-1185">Reference proteome</keyword>
<dbReference type="Ensembl" id="ENSSLDT00000020441.1">
    <property type="protein sequence ID" value="ENSSLDP00000019776.1"/>
    <property type="gene ID" value="ENSSLDG00000015510.1"/>
</dbReference>
<evidence type="ECO:0000313" key="6">
    <source>
        <dbReference type="Ensembl" id="ENSSLDP00000019776.1"/>
    </source>
</evidence>
<dbReference type="InterPro" id="IPR013106">
    <property type="entry name" value="Ig_V-set"/>
</dbReference>
<dbReference type="GeneTree" id="ENSGT00940000177888"/>
<dbReference type="InterPro" id="IPR036179">
    <property type="entry name" value="Ig-like_dom_sf"/>
</dbReference>
<dbReference type="GO" id="GO:0004888">
    <property type="term" value="F:transmembrane signaling receptor activity"/>
    <property type="evidence" value="ECO:0007669"/>
    <property type="project" value="TreeGrafter"/>
</dbReference>
<dbReference type="InterPro" id="IPR013783">
    <property type="entry name" value="Ig-like_fold"/>
</dbReference>
<evidence type="ECO:0000256" key="1">
    <source>
        <dbReference type="ARBA" id="ARBA00004370"/>
    </source>
</evidence>
<dbReference type="GO" id="GO:0005886">
    <property type="term" value="C:plasma membrane"/>
    <property type="evidence" value="ECO:0007669"/>
    <property type="project" value="TreeGrafter"/>
</dbReference>
<evidence type="ECO:0000313" key="7">
    <source>
        <dbReference type="Proteomes" id="UP000261360"/>
    </source>
</evidence>
<dbReference type="AlphaFoldDB" id="A0A3B4XVT6"/>
<keyword evidence="3" id="KW-0472">Membrane</keyword>
<dbReference type="Gene3D" id="2.60.40.10">
    <property type="entry name" value="Immunoglobulins"/>
    <property type="match status" value="1"/>
</dbReference>
<organism evidence="6 7">
    <name type="scientific">Seriola lalandi dorsalis</name>
    <dbReference type="NCBI Taxonomy" id="1841481"/>
    <lineage>
        <taxon>Eukaryota</taxon>
        <taxon>Metazoa</taxon>
        <taxon>Chordata</taxon>
        <taxon>Craniata</taxon>
        <taxon>Vertebrata</taxon>
        <taxon>Euteleostomi</taxon>
        <taxon>Actinopterygii</taxon>
        <taxon>Neopterygii</taxon>
        <taxon>Teleostei</taxon>
        <taxon>Neoteleostei</taxon>
        <taxon>Acanthomorphata</taxon>
        <taxon>Carangaria</taxon>
        <taxon>Carangiformes</taxon>
        <taxon>Carangidae</taxon>
        <taxon>Seriola</taxon>
    </lineage>
</organism>
<keyword evidence="4" id="KW-0732">Signal</keyword>
<dbReference type="InterPro" id="IPR050671">
    <property type="entry name" value="CD300_family_receptors"/>
</dbReference>
<sequence length="145" mass="16623">SFSSLLQLFWFTLTAWNDIEPTAITHGTGENAQLTCRYTDDQENNTKYLCKGENASNCEELIHTTESERDVVKGRYDIRDNQRKKYFYVYINNLSTADSGTYWCGSERRGPPATYAKIHLSVSKYSVNISIIDHNTNPDSLFCTK</sequence>
<dbReference type="Pfam" id="PF07686">
    <property type="entry name" value="V-set"/>
    <property type="match status" value="1"/>
</dbReference>
<dbReference type="SUPFAM" id="SSF48726">
    <property type="entry name" value="Immunoglobulin"/>
    <property type="match status" value="1"/>
</dbReference>
<feature type="chain" id="PRO_5017343386" description="Immunoglobulin domain-containing protein" evidence="4">
    <location>
        <begin position="22"/>
        <end position="145"/>
    </location>
</feature>
<keyword evidence="2" id="KW-0812">Transmembrane</keyword>
<dbReference type="STRING" id="1841481.ENSSLDP00000019776"/>
<feature type="domain" description="Immunoglobulin" evidence="5">
    <location>
        <begin position="21"/>
        <end position="123"/>
    </location>
</feature>
<reference evidence="6" key="2">
    <citation type="submission" date="2025-09" db="UniProtKB">
        <authorList>
            <consortium name="Ensembl"/>
        </authorList>
    </citation>
    <scope>IDENTIFICATION</scope>
</reference>
<accession>A0A3B4XVT6</accession>
<dbReference type="SMART" id="SM00409">
    <property type="entry name" value="IG"/>
    <property type="match status" value="1"/>
</dbReference>
<evidence type="ECO:0000256" key="3">
    <source>
        <dbReference type="ARBA" id="ARBA00023136"/>
    </source>
</evidence>
<feature type="signal peptide" evidence="4">
    <location>
        <begin position="1"/>
        <end position="21"/>
    </location>
</feature>
<evidence type="ECO:0000259" key="5">
    <source>
        <dbReference type="SMART" id="SM00409"/>
    </source>
</evidence>
<reference evidence="6" key="1">
    <citation type="submission" date="2025-08" db="UniProtKB">
        <authorList>
            <consortium name="Ensembl"/>
        </authorList>
    </citation>
    <scope>IDENTIFICATION</scope>
</reference>
<comment type="subcellular location">
    <subcellularLocation>
        <location evidence="1">Membrane</location>
    </subcellularLocation>
</comment>
<dbReference type="PANTHER" id="PTHR11860">
    <property type="entry name" value="POLYMERIC-IMMUNOGLOBULIN RECEPTOR"/>
    <property type="match status" value="1"/>
</dbReference>
<evidence type="ECO:0000256" key="2">
    <source>
        <dbReference type="ARBA" id="ARBA00022692"/>
    </source>
</evidence>